<dbReference type="InterPro" id="IPR001525">
    <property type="entry name" value="C5_MeTfrase"/>
</dbReference>
<evidence type="ECO:0000256" key="5">
    <source>
        <dbReference type="ARBA" id="ARBA00022801"/>
    </source>
</evidence>
<evidence type="ECO:0000256" key="8">
    <source>
        <dbReference type="SAM" id="Coils"/>
    </source>
</evidence>
<evidence type="ECO:0000313" key="13">
    <source>
        <dbReference type="Proteomes" id="UP000054399"/>
    </source>
</evidence>
<dbReference type="Gene3D" id="2.40.50.40">
    <property type="match status" value="1"/>
</dbReference>
<dbReference type="SMART" id="SM00298">
    <property type="entry name" value="CHROMO"/>
    <property type="match status" value="1"/>
</dbReference>
<sequence length="2393" mass="268431">MVAAPTFDGGPSEDSRRTSLRRATSSTDVSYNIDTKFDIDMDGIEDRAVNGKNTRNIPRCSSQSQKRKRTSLSRDMESEEDGDDWYEIDYIADSRVIKRNGRQILQYLIHWDGYAVHERTWEDEDGIGGDDCSLVQEFYQKNPRKPRLLPPSVRKEVKSARKVEVVITTRRIDGKNSRATYSTDQPSPHRIRRTSLQSSNVDEEDPIRCPVLPAASKPAEESSSRKMHPNKKRKTSSDDESDFAFEESEWDEDEDDDVEFKSDEDNEQEGSVEEPESDDEVIKPARKARASLPKAKSRPKPADLNSFVTGVRPLSQGLDIKAAVRNVSEDLPPISDIEAMFDHLVSRIPDIVKLVRRLNGRKLRVATMCSGTESPLLALNMIAKAIKAQHGLTLAFDHVFSCEIEPFKQAYIERNFAPPILFRDVTELGKKRAHTAYGSMAEVPGDVDILIAGTSCVDYSNLNNVQQDIDANGESGRTFRGMLQWVKKHQPSIVILENVCNAPWDRVVEYFGQIDYDAQHIRLDTKEFYIPHTRTRVYLFATPSSPESQDLPRKWAQTVKELRRPWSSPFEAFLLHTDDPNIHRARVELASARAQADGTSRKTTDWNRCESRHQRARQDEALGLLRPLTSWQEAGVCKGLDWTWNDWLLAQTERVVDLLEISTLRMAKDGIDSGFKACIWNVSQNVDRQTGSSKTALAPCLTPNMIPWVTIRGGPVTGREALALQGIPVRELLLTSESEDQLADLAGNAMTTTVVGSAMIAALKVACRKISKGTNPEKEAALVLEKEAIDDKQVANRIIGEESLEYHDLDLAKVTKSNLFEILNLAFRSSRHCQCEGQSDTAPNILECQECGYRACKLCGGRPEHVYAPCSSQRVEPAEFEKIFKGLLPMRVRIAGITGQCLNAIRKEAEKSNKGSVSDGDWQLWTTALLEGIHDAEFRFRYLKRQSTWTAVYEARGAMLSLVLHNRIPEWRLTIKTPASEPNNSRLRALLLHPVARLQIDIGGQDVLCGPWELCIPFKKTIDIEITGKGELLPSWEASLGLQGPFANTTRWSELEISLQADDENTLDRKLSGTYQLLPRCGQAMSSLHKKRSNPSGDGLPQLYFFLDPTRCGESREDRYVFSTSIERLDYGTERPVIARLDPKWRESNERQRKVKLDVSGAWVRCPEAHLTAVGGNDIAVVANDIGANEIHRDRATYAIPSSASAISASLAIDGCSHAIALLSCHVPLDPAHSESMWRRGAWAEIDLSHQGITTFANLAWITERLPPLDALRNWTRIACDVSENVCERCAPKPPKIHWIKKEGKANKKGNKTKSTIIAFEDKFEAGQYEHALKHRPSPFVVQLRLDRDIGSFRIGLNIVSLAHRALSRLAATTSKDKISLSWRLTPGHVAEIPQPRRIFVLPSNKQDPENSQPVGFKLPLRKEQLRSLWWMLEQEKAAGKTHTFVEEEISESLLPAVGWRAEGKAERPVMVRGGVIADQVGYGKTIISIALVAQTMFFPAPEPAPPGLIDLKATLIVVPGHLSKQWPNEITRFTGNMFKVIVIQAMKDLQGKTIAELGKADIIVMASEIFESDVYWSRLEYLSAQPREWLHDTQGGRFFCDRLDAAMKTLTSQTQILKEEGSNAAMKAMEDKKKSLTENARAKKEVHTAVNFGKRMKGQAYRDKHDSGSKTKPITKDELERWEASEDEDDDEENKTYISIPKFHSSTGSESVSSAPVKKDYTLLLNPVLHMFRFRRVIADEFTYLQKKSLAAVLRLSSSYRWILSGTPPVNDFAAIRSIATFMGIHLGVEDDGEGDVQYQKARAKEQTQAEKFHAFREIHSRAWHNRRDELAQEFLNVFVRQNIAEIEDIPTIEHIHTFKLPASEGAIYLELEHHLQALEMQARKETKFKNVTQGDRNARLEEALSDSKTAEEALLKRCCHFTLDLSDKTRDAKSAQEACDHITSARARQLLACQEDLSRSVNHAIALHGWIKKKGGFSKGDNERQPFAEWIAFSSNVSKHQGDIEAARILLKVMEKCGVKNGSIPPSPSDVQSQSVANGAKMDDVKWQLREQTHLLRKLVKELVARVRSLRFFEVVRKIQKGRSDARIVLESSECGHKPSTNPDIEMAILSCCGHVACHECMRKAAASQRCVKSGECHAAVRPTNIVKISSLGVEGELSSGRYGAKLEHLVNLIHSIPKDDRILVFLQWEDLAGKVSEALSAGKIPHVTLSGSAKSRANTLDRFQSTNAATARVLLLKMNDASAAGSNLTTANHAIFLGPLFTNSLFNYRAVETQAIGRVRRYGQQKKVHIHRLLALDTIDMTIFNTRRAELREKTDWEETPQEEYKGGGSSISIADEKRKPTSTAKSNPLKRDFSLALTPSLNNKKRPIQTRDGGHVSDDDEHSELSDII</sequence>
<feature type="domain" description="Helicase C-terminal" evidence="11">
    <location>
        <begin position="2168"/>
        <end position="2331"/>
    </location>
</feature>
<dbReference type="Pfam" id="PF00271">
    <property type="entry name" value="Helicase_C"/>
    <property type="match status" value="1"/>
</dbReference>
<name>A0ABR3BN58_9TREE</name>
<dbReference type="InterPro" id="IPR000330">
    <property type="entry name" value="SNF2_N"/>
</dbReference>
<feature type="compositionally biased region" description="Acidic residues" evidence="9">
    <location>
        <begin position="238"/>
        <end position="279"/>
    </location>
</feature>
<dbReference type="InterPro" id="IPR050628">
    <property type="entry name" value="SNF2_RAD54_helicase_TF"/>
</dbReference>
<dbReference type="GeneID" id="91991975"/>
<dbReference type="Pfam" id="PF00176">
    <property type="entry name" value="SNF2-rel_dom"/>
    <property type="match status" value="1"/>
</dbReference>
<protein>
    <recommendedName>
        <fullName evidence="14">DNA repair protein Rad8</fullName>
    </recommendedName>
</protein>
<dbReference type="CDD" id="cd18793">
    <property type="entry name" value="SF2_C_SNF"/>
    <property type="match status" value="1"/>
</dbReference>
<dbReference type="Gene3D" id="3.40.50.300">
    <property type="entry name" value="P-loop containing nucleotide triphosphate hydrolases"/>
    <property type="match status" value="1"/>
</dbReference>
<reference evidence="12" key="1">
    <citation type="submission" date="2015-01" db="EMBL/GenBank/DDBJ databases">
        <authorList>
            <consortium name="The Broad Institute Genomics Platform"/>
            <person name="Cuomo C."/>
            <person name="Litvintseva A."/>
            <person name="Chen Y."/>
            <person name="Heitman J."/>
            <person name="Sun S."/>
            <person name="Springer D."/>
            <person name="Dromer F."/>
            <person name="Young S."/>
            <person name="Zeng Q."/>
            <person name="Gargeya S."/>
            <person name="Abouelleil A."/>
            <person name="Alvarado L."/>
            <person name="Chapman S.B."/>
            <person name="Gainer-Dewar J."/>
            <person name="Goldberg J."/>
            <person name="Griggs A."/>
            <person name="Gujja S."/>
            <person name="Hansen M."/>
            <person name="Howarth C."/>
            <person name="Imamovic A."/>
            <person name="Larimer J."/>
            <person name="Murphy C."/>
            <person name="Naylor J."/>
            <person name="Pearson M."/>
            <person name="Priest M."/>
            <person name="Roberts A."/>
            <person name="Saif S."/>
            <person name="Shea T."/>
            <person name="Sykes S."/>
            <person name="Wortman J."/>
            <person name="Nusbaum C."/>
            <person name="Birren B."/>
        </authorList>
    </citation>
    <scope>NUCLEOTIDE SEQUENCE</scope>
    <source>
        <strain evidence="12">IND107</strain>
    </source>
</reference>
<dbReference type="InterPro" id="IPR023780">
    <property type="entry name" value="Chromo_domain"/>
</dbReference>
<evidence type="ECO:0000313" key="12">
    <source>
        <dbReference type="EMBL" id="KAL0243856.1"/>
    </source>
</evidence>
<feature type="region of interest" description="Disordered" evidence="9">
    <location>
        <begin position="2317"/>
        <end position="2393"/>
    </location>
</feature>
<dbReference type="InterPro" id="IPR014001">
    <property type="entry name" value="Helicase_ATP-bd"/>
</dbReference>
<keyword evidence="3" id="KW-0677">Repeat</keyword>
<evidence type="ECO:0008006" key="14">
    <source>
        <dbReference type="Google" id="ProtNLM"/>
    </source>
</evidence>
<dbReference type="Proteomes" id="UP000054399">
    <property type="component" value="Unassembled WGS sequence"/>
</dbReference>
<dbReference type="Pfam" id="PF00385">
    <property type="entry name" value="Chromo"/>
    <property type="match status" value="1"/>
</dbReference>
<keyword evidence="7" id="KW-0539">Nucleus</keyword>
<evidence type="ECO:0000259" key="10">
    <source>
        <dbReference type="PROSITE" id="PS50013"/>
    </source>
</evidence>
<dbReference type="InterPro" id="IPR029063">
    <property type="entry name" value="SAM-dependent_MTases_sf"/>
</dbReference>
<organism evidence="12 13">
    <name type="scientific">Cryptococcus tetragattii IND107</name>
    <dbReference type="NCBI Taxonomy" id="1296105"/>
    <lineage>
        <taxon>Eukaryota</taxon>
        <taxon>Fungi</taxon>
        <taxon>Dikarya</taxon>
        <taxon>Basidiomycota</taxon>
        <taxon>Agaricomycotina</taxon>
        <taxon>Tremellomycetes</taxon>
        <taxon>Tremellales</taxon>
        <taxon>Cryptococcaceae</taxon>
        <taxon>Cryptococcus</taxon>
        <taxon>Cryptococcus gattii species complex</taxon>
    </lineage>
</organism>
<feature type="region of interest" description="Disordered" evidence="9">
    <location>
        <begin position="1"/>
        <end position="26"/>
    </location>
</feature>
<feature type="compositionally biased region" description="Basic and acidic residues" evidence="9">
    <location>
        <begin position="1661"/>
        <end position="1685"/>
    </location>
</feature>
<dbReference type="RefSeq" id="XP_066612223.1">
    <property type="nucleotide sequence ID" value="XM_066759576.1"/>
</dbReference>
<feature type="compositionally biased region" description="Basic residues" evidence="9">
    <location>
        <begin position="225"/>
        <end position="234"/>
    </location>
</feature>
<evidence type="ECO:0000256" key="3">
    <source>
        <dbReference type="ARBA" id="ARBA00022737"/>
    </source>
</evidence>
<dbReference type="SUPFAM" id="SSF54160">
    <property type="entry name" value="Chromo domain-like"/>
    <property type="match status" value="1"/>
</dbReference>
<evidence type="ECO:0000256" key="6">
    <source>
        <dbReference type="ARBA" id="ARBA00022840"/>
    </source>
</evidence>
<feature type="compositionally biased region" description="Polar residues" evidence="9">
    <location>
        <begin position="177"/>
        <end position="186"/>
    </location>
</feature>
<dbReference type="SMART" id="SM00487">
    <property type="entry name" value="DEXDc"/>
    <property type="match status" value="1"/>
</dbReference>
<keyword evidence="6" id="KW-0067">ATP-binding</keyword>
<dbReference type="PROSITE" id="PS51194">
    <property type="entry name" value="HELICASE_CTER"/>
    <property type="match status" value="1"/>
</dbReference>
<keyword evidence="5" id="KW-0378">Hydrolase</keyword>
<dbReference type="Gene3D" id="3.40.50.10810">
    <property type="entry name" value="Tandem AAA-ATPase domain"/>
    <property type="match status" value="2"/>
</dbReference>
<feature type="region of interest" description="Disordered" evidence="9">
    <location>
        <begin position="49"/>
        <end position="78"/>
    </location>
</feature>
<dbReference type="InterPro" id="IPR049730">
    <property type="entry name" value="SNF2/RAD54-like_C"/>
</dbReference>
<dbReference type="EMBL" id="ATAM02000009">
    <property type="protein sequence ID" value="KAL0243856.1"/>
    <property type="molecule type" value="Genomic_DNA"/>
</dbReference>
<keyword evidence="1" id="KW-0489">Methyltransferase</keyword>
<evidence type="ECO:0000256" key="1">
    <source>
        <dbReference type="ARBA" id="ARBA00022603"/>
    </source>
</evidence>
<keyword evidence="4" id="KW-0547">Nucleotide-binding</keyword>
<dbReference type="InterPro" id="IPR016197">
    <property type="entry name" value="Chromo-like_dom_sf"/>
</dbReference>
<feature type="coiled-coil region" evidence="8">
    <location>
        <begin position="1601"/>
        <end position="1647"/>
    </location>
</feature>
<evidence type="ECO:0000256" key="4">
    <source>
        <dbReference type="ARBA" id="ARBA00022741"/>
    </source>
</evidence>
<comment type="caution">
    <text evidence="12">The sequence shown here is derived from an EMBL/GenBank/DDBJ whole genome shotgun (WGS) entry which is preliminary data.</text>
</comment>
<dbReference type="InterPro" id="IPR001650">
    <property type="entry name" value="Helicase_C-like"/>
</dbReference>
<dbReference type="SUPFAM" id="SSF52540">
    <property type="entry name" value="P-loop containing nucleoside triphosphate hydrolases"/>
    <property type="match status" value="2"/>
</dbReference>
<keyword evidence="2" id="KW-0808">Transferase</keyword>
<reference evidence="12" key="2">
    <citation type="submission" date="2024-01" db="EMBL/GenBank/DDBJ databases">
        <title>Comparative genomics of Cryptococcus and Kwoniella reveals pathogenesis evolution and contrasting modes of karyotype evolution via chromosome fusion or intercentromeric recombination.</title>
        <authorList>
            <person name="Coelho M.A."/>
            <person name="David-Palma M."/>
            <person name="Shea T."/>
            <person name="Bowers K."/>
            <person name="Mcginley-Smith S."/>
            <person name="Mohammad A.W."/>
            <person name="Gnirke A."/>
            <person name="Yurkov A.M."/>
            <person name="Nowrousian M."/>
            <person name="Sun S."/>
            <person name="Cuomo C.A."/>
            <person name="Heitman J."/>
        </authorList>
    </citation>
    <scope>NUCLEOTIDE SEQUENCE</scope>
    <source>
        <strain evidence="12">IND107</strain>
    </source>
</reference>
<dbReference type="PROSITE" id="PS50013">
    <property type="entry name" value="CHROMO_2"/>
    <property type="match status" value="1"/>
</dbReference>
<dbReference type="PANTHER" id="PTHR45626:SF26">
    <property type="entry name" value="FAMILY HELICASE, PUTATIVE (AFU_ORTHOLOGUE AFUA_2G09120)-RELATED"/>
    <property type="match status" value="1"/>
</dbReference>
<dbReference type="CDD" id="cd00024">
    <property type="entry name" value="CD_CSD"/>
    <property type="match status" value="1"/>
</dbReference>
<dbReference type="Pfam" id="PF00145">
    <property type="entry name" value="DNA_methylase"/>
    <property type="match status" value="1"/>
</dbReference>
<evidence type="ECO:0000259" key="11">
    <source>
        <dbReference type="PROSITE" id="PS51194"/>
    </source>
</evidence>
<feature type="region of interest" description="Disordered" evidence="9">
    <location>
        <begin position="175"/>
        <end position="283"/>
    </location>
</feature>
<keyword evidence="13" id="KW-1185">Reference proteome</keyword>
<feature type="domain" description="Chromo" evidence="10">
    <location>
        <begin position="86"/>
        <end position="150"/>
    </location>
</feature>
<evidence type="ECO:0000256" key="2">
    <source>
        <dbReference type="ARBA" id="ARBA00022679"/>
    </source>
</evidence>
<dbReference type="InterPro" id="IPR038718">
    <property type="entry name" value="SNF2-like_sf"/>
</dbReference>
<accession>A0ABR3BN58</accession>
<dbReference type="Gene3D" id="3.40.50.150">
    <property type="entry name" value="Vaccinia Virus protein VP39"/>
    <property type="match status" value="1"/>
</dbReference>
<evidence type="ECO:0000256" key="9">
    <source>
        <dbReference type="SAM" id="MobiDB-lite"/>
    </source>
</evidence>
<proteinExistence type="predicted"/>
<gene>
    <name evidence="12" type="ORF">I308_105119</name>
</gene>
<feature type="region of interest" description="Disordered" evidence="9">
    <location>
        <begin position="1658"/>
        <end position="1698"/>
    </location>
</feature>
<feature type="compositionally biased region" description="Polar residues" evidence="9">
    <location>
        <begin position="51"/>
        <end position="64"/>
    </location>
</feature>
<dbReference type="InterPro" id="IPR027417">
    <property type="entry name" value="P-loop_NTPase"/>
</dbReference>
<keyword evidence="8" id="KW-0175">Coiled coil</keyword>
<dbReference type="PANTHER" id="PTHR45626">
    <property type="entry name" value="TRANSCRIPTION TERMINATION FACTOR 2-RELATED"/>
    <property type="match status" value="1"/>
</dbReference>
<dbReference type="SUPFAM" id="SSF53335">
    <property type="entry name" value="S-adenosyl-L-methionine-dependent methyltransferases"/>
    <property type="match status" value="1"/>
</dbReference>
<dbReference type="InterPro" id="IPR000953">
    <property type="entry name" value="Chromo/chromo_shadow_dom"/>
</dbReference>
<evidence type="ECO:0000256" key="7">
    <source>
        <dbReference type="ARBA" id="ARBA00023242"/>
    </source>
</evidence>